<dbReference type="InterPro" id="IPR056773">
    <property type="entry name" value="WHD_ORC2"/>
</dbReference>
<dbReference type="PANTHER" id="PTHR14052:SF0">
    <property type="entry name" value="ORIGIN RECOGNITION COMPLEX SUBUNIT 2"/>
    <property type="match status" value="1"/>
</dbReference>
<accession>A0A5S6PYW6</accession>
<organism evidence="2 3">
    <name type="scientific">Trichuris muris</name>
    <name type="common">Mouse whipworm</name>
    <dbReference type="NCBI Taxonomy" id="70415"/>
    <lineage>
        <taxon>Eukaryota</taxon>
        <taxon>Metazoa</taxon>
        <taxon>Ecdysozoa</taxon>
        <taxon>Nematoda</taxon>
        <taxon>Enoplea</taxon>
        <taxon>Dorylaimia</taxon>
        <taxon>Trichinellida</taxon>
        <taxon>Trichuridae</taxon>
        <taxon>Trichuris</taxon>
    </lineage>
</organism>
<evidence type="ECO:0000313" key="2">
    <source>
        <dbReference type="Proteomes" id="UP000046395"/>
    </source>
</evidence>
<dbReference type="GO" id="GO:0005664">
    <property type="term" value="C:nuclear origin of replication recognition complex"/>
    <property type="evidence" value="ECO:0007669"/>
    <property type="project" value="TreeGrafter"/>
</dbReference>
<dbReference type="GO" id="GO:0003688">
    <property type="term" value="F:DNA replication origin binding"/>
    <property type="evidence" value="ECO:0007669"/>
    <property type="project" value="TreeGrafter"/>
</dbReference>
<reference evidence="3" key="1">
    <citation type="submission" date="2019-12" db="UniProtKB">
        <authorList>
            <consortium name="WormBaseParasite"/>
        </authorList>
    </citation>
    <scope>IDENTIFICATION</scope>
</reference>
<dbReference type="GO" id="GO:0006260">
    <property type="term" value="P:DNA replication"/>
    <property type="evidence" value="ECO:0007669"/>
    <property type="project" value="InterPro"/>
</dbReference>
<feature type="domain" description="Origin recognition complex subunit 2 winged-helix" evidence="1">
    <location>
        <begin position="28"/>
        <end position="76"/>
    </location>
</feature>
<dbReference type="Proteomes" id="UP000046395">
    <property type="component" value="Unassembled WGS sequence"/>
</dbReference>
<evidence type="ECO:0000259" key="1">
    <source>
        <dbReference type="Pfam" id="PF24882"/>
    </source>
</evidence>
<proteinExistence type="predicted"/>
<dbReference type="STRING" id="70415.A0A5S6PYW6"/>
<dbReference type="WBParaSite" id="TMUE_0000000148.1">
    <property type="protein sequence ID" value="TMUE_0000000148.1"/>
    <property type="gene ID" value="WBGene00296096"/>
</dbReference>
<dbReference type="PANTHER" id="PTHR14052">
    <property type="entry name" value="ORIGIN RECOGNITION COMPLEX SUBUNIT 2"/>
    <property type="match status" value="1"/>
</dbReference>
<dbReference type="AlphaFoldDB" id="A0A5S6PYW6"/>
<sequence>MDKCKHSLGSLECVWASLTSKGIAAFVHLGQMALQSNTGASEASLRHHLVEFQDHHLVSTKTRSDGTDILHLEIDQQLLREFLKQHGINVEDEDN</sequence>
<evidence type="ECO:0000313" key="3">
    <source>
        <dbReference type="WBParaSite" id="TMUE_0000000148.1"/>
    </source>
</evidence>
<protein>
    <submittedName>
        <fullName evidence="3">Origin recognition complex subunit 2</fullName>
    </submittedName>
</protein>
<dbReference type="Pfam" id="PF24882">
    <property type="entry name" value="WHD_ORC2"/>
    <property type="match status" value="1"/>
</dbReference>
<name>A0A5S6PYW6_TRIMR</name>
<keyword evidence="2" id="KW-1185">Reference proteome</keyword>
<dbReference type="InterPro" id="IPR007220">
    <property type="entry name" value="ORC2"/>
</dbReference>